<sequence length="109" mass="12375">MCESVQQRNAIVSFIAMRKLAALKCVECFFFFSVIVPLPSRTVFDLSGLLDRRTIQLRLSLVLTPIASSRNIPTHFYRSTFFTSRKGSAFCNSIECHKISVSFLYTAII</sequence>
<organism evidence="2 3">
    <name type="scientific">Ascaris lumbricoides</name>
    <name type="common">Giant roundworm</name>
    <dbReference type="NCBI Taxonomy" id="6252"/>
    <lineage>
        <taxon>Eukaryota</taxon>
        <taxon>Metazoa</taxon>
        <taxon>Ecdysozoa</taxon>
        <taxon>Nematoda</taxon>
        <taxon>Chromadorea</taxon>
        <taxon>Rhabditida</taxon>
        <taxon>Spirurina</taxon>
        <taxon>Ascaridomorpha</taxon>
        <taxon>Ascaridoidea</taxon>
        <taxon>Ascarididae</taxon>
        <taxon>Ascaris</taxon>
    </lineage>
</organism>
<proteinExistence type="predicted"/>
<accession>A0A0M3I1M8</accession>
<keyword evidence="1" id="KW-0812">Transmembrane</keyword>
<keyword evidence="1" id="KW-0472">Membrane</keyword>
<dbReference type="Proteomes" id="UP000036681">
    <property type="component" value="Unplaced"/>
</dbReference>
<dbReference type="AlphaFoldDB" id="A0A0M3I1M8"/>
<evidence type="ECO:0000313" key="2">
    <source>
        <dbReference type="Proteomes" id="UP000036681"/>
    </source>
</evidence>
<dbReference type="WBParaSite" id="ALUE_0001020701-mRNA-1">
    <property type="protein sequence ID" value="ALUE_0001020701-mRNA-1"/>
    <property type="gene ID" value="ALUE_0001020701"/>
</dbReference>
<keyword evidence="2" id="KW-1185">Reference proteome</keyword>
<protein>
    <submittedName>
        <fullName evidence="3">Secreted protein</fullName>
    </submittedName>
</protein>
<feature type="transmembrane region" description="Helical" evidence="1">
    <location>
        <begin position="21"/>
        <end position="40"/>
    </location>
</feature>
<reference evidence="3" key="1">
    <citation type="submission" date="2017-02" db="UniProtKB">
        <authorList>
            <consortium name="WormBaseParasite"/>
        </authorList>
    </citation>
    <scope>IDENTIFICATION</scope>
</reference>
<keyword evidence="1" id="KW-1133">Transmembrane helix</keyword>
<evidence type="ECO:0000313" key="3">
    <source>
        <dbReference type="WBParaSite" id="ALUE_0001020701-mRNA-1"/>
    </source>
</evidence>
<name>A0A0M3I1M8_ASCLU</name>
<evidence type="ECO:0000256" key="1">
    <source>
        <dbReference type="SAM" id="Phobius"/>
    </source>
</evidence>